<comment type="similarity">
    <text evidence="1">Belongs to the Gfo/Idh/MocA family.</text>
</comment>
<gene>
    <name evidence="6" type="ORF">CSUB01_08775</name>
</gene>
<feature type="domain" description="Gfo/Idh/MocA-like oxidoreductase N-terminal" evidence="4">
    <location>
        <begin position="548"/>
        <end position="665"/>
    </location>
</feature>
<dbReference type="GO" id="GO:0016491">
    <property type="term" value="F:oxidoreductase activity"/>
    <property type="evidence" value="ECO:0007669"/>
    <property type="project" value="UniProtKB-KW"/>
</dbReference>
<dbReference type="InterPro" id="IPR051317">
    <property type="entry name" value="Gfo/Idh/MocA_oxidoreduct"/>
</dbReference>
<evidence type="ECO:0000313" key="7">
    <source>
        <dbReference type="Proteomes" id="UP000027238"/>
    </source>
</evidence>
<dbReference type="PANTHER" id="PTHR43708:SF5">
    <property type="entry name" value="CONSERVED EXPRESSED OXIDOREDUCTASE (EUROFUNG)-RELATED"/>
    <property type="match status" value="1"/>
</dbReference>
<dbReference type="SUPFAM" id="SSF51735">
    <property type="entry name" value="NAD(P)-binding Rossmann-fold domains"/>
    <property type="match status" value="1"/>
</dbReference>
<keyword evidence="2" id="KW-0560">Oxidoreductase</keyword>
<dbReference type="eggNOG" id="KOG2742">
    <property type="taxonomic scope" value="Eukaryota"/>
</dbReference>
<dbReference type="EMBL" id="JMSE01000346">
    <property type="protein sequence ID" value="KDN70441.1"/>
    <property type="molecule type" value="Genomic_DNA"/>
</dbReference>
<dbReference type="PANTHER" id="PTHR43708">
    <property type="entry name" value="CONSERVED EXPRESSED OXIDOREDUCTASE (EUROFUNG)"/>
    <property type="match status" value="1"/>
</dbReference>
<dbReference type="Proteomes" id="UP000027238">
    <property type="component" value="Unassembled WGS sequence"/>
</dbReference>
<dbReference type="SUPFAM" id="SSF55347">
    <property type="entry name" value="Glyceraldehyde-3-phosphate dehydrogenase-like, C-terminal domain"/>
    <property type="match status" value="1"/>
</dbReference>
<keyword evidence="7" id="KW-1185">Reference proteome</keyword>
<organism evidence="6 7">
    <name type="scientific">Colletotrichum sublineola</name>
    <name type="common">Sorghum anthracnose fungus</name>
    <dbReference type="NCBI Taxonomy" id="1173701"/>
    <lineage>
        <taxon>Eukaryota</taxon>
        <taxon>Fungi</taxon>
        <taxon>Dikarya</taxon>
        <taxon>Ascomycota</taxon>
        <taxon>Pezizomycotina</taxon>
        <taxon>Sordariomycetes</taxon>
        <taxon>Hypocreomycetidae</taxon>
        <taxon>Glomerellales</taxon>
        <taxon>Glomerellaceae</taxon>
        <taxon>Colletotrichum</taxon>
        <taxon>Colletotrichum graminicola species complex</taxon>
    </lineage>
</organism>
<dbReference type="InterPro" id="IPR036291">
    <property type="entry name" value="NAD(P)-bd_dom_sf"/>
</dbReference>
<proteinExistence type="inferred from homology"/>
<dbReference type="AlphaFoldDB" id="A0A066XXD9"/>
<reference evidence="7" key="1">
    <citation type="journal article" date="2014" name="Genome Announc.">
        <title>Draft genome sequence of Colletotrichum sublineola, a destructive pathogen of cultivated sorghum.</title>
        <authorList>
            <person name="Baroncelli R."/>
            <person name="Sanz-Martin J.M."/>
            <person name="Rech G.E."/>
            <person name="Sukno S.A."/>
            <person name="Thon M.R."/>
        </authorList>
    </citation>
    <scope>NUCLEOTIDE SEQUENCE [LARGE SCALE GENOMIC DNA]</scope>
    <source>
        <strain evidence="7">TX430BB</strain>
    </source>
</reference>
<feature type="domain" description="Gfo/Idh/MocA-like oxidoreductase C-terminal" evidence="5">
    <location>
        <begin position="679"/>
        <end position="902"/>
    </location>
</feature>
<evidence type="ECO:0000259" key="4">
    <source>
        <dbReference type="Pfam" id="PF01408"/>
    </source>
</evidence>
<feature type="transmembrane region" description="Helical" evidence="3">
    <location>
        <begin position="135"/>
        <end position="155"/>
    </location>
</feature>
<dbReference type="OrthoDB" id="2129491at2759"/>
<evidence type="ECO:0000313" key="6">
    <source>
        <dbReference type="EMBL" id="KDN70441.1"/>
    </source>
</evidence>
<accession>A0A066XXD9</accession>
<dbReference type="InterPro" id="IPR000683">
    <property type="entry name" value="Gfo/Idh/MocA-like_OxRdtase_N"/>
</dbReference>
<comment type="caution">
    <text evidence="6">The sequence shown here is derived from an EMBL/GenBank/DDBJ whole genome shotgun (WGS) entry which is preliminary data.</text>
</comment>
<feature type="transmembrane region" description="Helical" evidence="3">
    <location>
        <begin position="375"/>
        <end position="401"/>
    </location>
</feature>
<feature type="transmembrane region" description="Helical" evidence="3">
    <location>
        <begin position="413"/>
        <end position="435"/>
    </location>
</feature>
<sequence>MTLLPPGLEALSVCCNARQPAIVNPVPPSESKCGTSGAFSSSESWRQHHMHTIVKASLASTQPGAIIESQNDIRESHPSEFPVQGWVWGGNDRGTPDILWSSLLTIVLCIWVSSYPNALAPKDKWYHGVIDKFNLAMIGLLGPDFLYGIAVGQLANAGRSVRQFKDDPHPSNGRKWTYTDALFVDMGGIHLKTPDFPDGFPINAEQLHYIVKHGFVEFPDMDSMDISERNTVDTLSRMITVWQALWFFITEMDRVRNGLPITPLELTALSFTFAMFATSICWYLKPSIAYPRFIETKSCGEEQITAESIRSFARERTHHNLSEAWYRTPLDFISRREFRIDTHWCYYKRIGDIFHLHPYGRPIKQDLWDRFPSDMWFPIGATTLPLSLLLIMGFSASFMFGWNFYFPSYAEKLTWRIFSVYHMAFSLYGAGYYGVEALKAVKRKGQGELPSTAIELVDPEAQQLRGGNSRPEKRPRDFINGWINTIQSWRNVSPDQDPGMAVPLRVIAPTTIICGVAAALAEPLLWKPVYSFSRLYQKTITMAEKTYNVGIIGYGLSAKVFHIPFISLTPQFKLHSIVQRNPTASSSAPNDYPELKHHTSLEPMLQDPEVSIVNILTPPNTHFSFTKQALQAGKHVLVEKPFVPTVAEAEELIRIAKENGRLICVYQNRRWDSDFLTVKKMIDDGVFGRVYEFDTHFDRYRPERPTTWKGALSMAEGGGALYDLGSHLIDQAYHLFGMPEAVYGKLVSQRSGKFDPEDPDSVNAQLSYKDGLIVSVRIGVMSVEVRQPRFWVRGTKASFRKTGLDPQEDHLKAGRKPKEPGFGIEDPINGGTLLLVKEGGKVEERTKLTAEPKTYLRLFEAFAKAVETGRDEDVPVPAGEARDVLRIIEAVKESAKTGSEVRLS</sequence>
<protein>
    <submittedName>
        <fullName evidence="6">Putative oxidoreductase family protein</fullName>
    </submittedName>
</protein>
<keyword evidence="3" id="KW-0812">Transmembrane</keyword>
<name>A0A066XXD9_COLSU</name>
<evidence type="ECO:0000256" key="2">
    <source>
        <dbReference type="ARBA" id="ARBA00023002"/>
    </source>
</evidence>
<dbReference type="Pfam" id="PF02894">
    <property type="entry name" value="GFO_IDH_MocA_C"/>
    <property type="match status" value="1"/>
</dbReference>
<dbReference type="Pfam" id="PF01408">
    <property type="entry name" value="GFO_IDH_MocA"/>
    <property type="match status" value="1"/>
</dbReference>
<dbReference type="STRING" id="1173701.A0A066XXD9"/>
<dbReference type="Gene3D" id="3.40.50.720">
    <property type="entry name" value="NAD(P)-binding Rossmann-like Domain"/>
    <property type="match status" value="1"/>
</dbReference>
<dbReference type="InterPro" id="IPR004104">
    <property type="entry name" value="Gfo/Idh/MocA-like_OxRdtase_C"/>
</dbReference>
<evidence type="ECO:0000259" key="5">
    <source>
        <dbReference type="Pfam" id="PF02894"/>
    </source>
</evidence>
<evidence type="ECO:0000256" key="3">
    <source>
        <dbReference type="SAM" id="Phobius"/>
    </source>
</evidence>
<dbReference type="Gene3D" id="3.30.360.10">
    <property type="entry name" value="Dihydrodipicolinate Reductase, domain 2"/>
    <property type="match status" value="1"/>
</dbReference>
<dbReference type="HOGENOM" id="CLU_014953_0_0_1"/>
<feature type="transmembrane region" description="Helical" evidence="3">
    <location>
        <begin position="98"/>
        <end position="115"/>
    </location>
</feature>
<keyword evidence="3" id="KW-0472">Membrane</keyword>
<evidence type="ECO:0000256" key="1">
    <source>
        <dbReference type="ARBA" id="ARBA00010928"/>
    </source>
</evidence>
<keyword evidence="3" id="KW-1133">Transmembrane helix</keyword>
<dbReference type="GO" id="GO:0000166">
    <property type="term" value="F:nucleotide binding"/>
    <property type="evidence" value="ECO:0007669"/>
    <property type="project" value="InterPro"/>
</dbReference>